<protein>
    <submittedName>
        <fullName evidence="1">Uncharacterized protein</fullName>
    </submittedName>
</protein>
<sequence>MASLRRTNFSPEKTRTLWTLSSTTASCGASA</sequence>
<evidence type="ECO:0000313" key="2">
    <source>
        <dbReference type="Proteomes" id="UP000281553"/>
    </source>
</evidence>
<gene>
    <name evidence="1" type="ORF">DILT_LOCUS17217</name>
</gene>
<evidence type="ECO:0000313" key="1">
    <source>
        <dbReference type="EMBL" id="VDN37058.1"/>
    </source>
</evidence>
<keyword evidence="2" id="KW-1185">Reference proteome</keyword>
<dbReference type="Proteomes" id="UP000281553">
    <property type="component" value="Unassembled WGS sequence"/>
</dbReference>
<dbReference type="EMBL" id="UYRU01090122">
    <property type="protein sequence ID" value="VDN37058.1"/>
    <property type="molecule type" value="Genomic_DNA"/>
</dbReference>
<dbReference type="AlphaFoldDB" id="A0A3P7NN32"/>
<accession>A0A3P7NN32</accession>
<organism evidence="1 2">
    <name type="scientific">Dibothriocephalus latus</name>
    <name type="common">Fish tapeworm</name>
    <name type="synonym">Diphyllobothrium latum</name>
    <dbReference type="NCBI Taxonomy" id="60516"/>
    <lineage>
        <taxon>Eukaryota</taxon>
        <taxon>Metazoa</taxon>
        <taxon>Spiralia</taxon>
        <taxon>Lophotrochozoa</taxon>
        <taxon>Platyhelminthes</taxon>
        <taxon>Cestoda</taxon>
        <taxon>Eucestoda</taxon>
        <taxon>Diphyllobothriidea</taxon>
        <taxon>Diphyllobothriidae</taxon>
        <taxon>Dibothriocephalus</taxon>
    </lineage>
</organism>
<reference evidence="1 2" key="1">
    <citation type="submission" date="2018-11" db="EMBL/GenBank/DDBJ databases">
        <authorList>
            <consortium name="Pathogen Informatics"/>
        </authorList>
    </citation>
    <scope>NUCLEOTIDE SEQUENCE [LARGE SCALE GENOMIC DNA]</scope>
</reference>
<proteinExistence type="predicted"/>
<name>A0A3P7NN32_DIBLA</name>
<dbReference type="PROSITE" id="PS51257">
    <property type="entry name" value="PROKAR_LIPOPROTEIN"/>
    <property type="match status" value="1"/>
</dbReference>